<name>A0A3G9J3P6_9BACL</name>
<dbReference type="Gene3D" id="3.30.457.10">
    <property type="entry name" value="Copper amine oxidase-like, N-terminal domain"/>
    <property type="match status" value="1"/>
</dbReference>
<dbReference type="InterPro" id="IPR012854">
    <property type="entry name" value="Cu_amine_oxidase-like_N"/>
</dbReference>
<dbReference type="Pfam" id="PF01436">
    <property type="entry name" value="NHL"/>
    <property type="match status" value="3"/>
</dbReference>
<dbReference type="PANTHER" id="PTHR13833:SF73">
    <property type="entry name" value="NHL DOMAIN-CONTAINING PROTEIN"/>
    <property type="match status" value="1"/>
</dbReference>
<organism evidence="2 3">
    <name type="scientific">Paenibacillus baekrokdamisoli</name>
    <dbReference type="NCBI Taxonomy" id="1712516"/>
    <lineage>
        <taxon>Bacteria</taxon>
        <taxon>Bacillati</taxon>
        <taxon>Bacillota</taxon>
        <taxon>Bacilli</taxon>
        <taxon>Bacillales</taxon>
        <taxon>Paenibacillaceae</taxon>
        <taxon>Paenibacillus</taxon>
    </lineage>
</organism>
<protein>
    <recommendedName>
        <fullName evidence="1">Copper amine oxidase-like N-terminal domain-containing protein</fullName>
    </recommendedName>
</protein>
<dbReference type="EMBL" id="AP019308">
    <property type="protein sequence ID" value="BBH19333.1"/>
    <property type="molecule type" value="Genomic_DNA"/>
</dbReference>
<dbReference type="RefSeq" id="WP_125653689.1">
    <property type="nucleotide sequence ID" value="NZ_AP019308.1"/>
</dbReference>
<accession>A0A3G9J3P6</accession>
<dbReference type="InterPro" id="IPR036582">
    <property type="entry name" value="Mao_N_sf"/>
</dbReference>
<evidence type="ECO:0000259" key="1">
    <source>
        <dbReference type="Pfam" id="PF07833"/>
    </source>
</evidence>
<sequence>MKKWKNIMTYTLAATVAWSSFSMVAAADGAVTSDSVLKNKSMYEVYTVAGTGEFNFKDGKLGQEAFREPSSLLYENDTFLVADSLNQRLRVVTAKGTHEAAGIELGTNDYQVPIGGLINGTVDKAAFNSPTGLALDKNGTVYLADAENHAIRTIDEKGNVATLAGNGNLGLKDGAAKDAKFYHPLDVAVTKDGVVYVADTLNHVIRKIQNGEVTTLNAASTRIVEYVPGAVETSGDFADGPLAEAKFNEPSGLALDSKGNLYVSDTGNDRIRYIDFAEKKVSTVAGGMDGQASPYPTDSLYAAGGYADGKAVNALFHAPRGLTVTPEGGVLIADSLNHVIRYLKDGQVTTVAGQAEEAGTGDGLAQYATFNRPTDVIWMGNGVLGVADAGNNKIRLIAPYEAPEGLKLGAKVHLIYNSTLLKTDASPIVLNNSVFVPVRILTEQLGFKVQYSKGMTTLTQGDISYQLQAGSSKVTKTIKGQAAQTLTLVAKPLNNQNRLFLPVRFFAEEIGLDVQWLSDIHGVLLRDKKF</sequence>
<dbReference type="OrthoDB" id="9799230at2"/>
<feature type="domain" description="Copper amine oxidase-like N-terminal" evidence="1">
    <location>
        <begin position="417"/>
        <end position="517"/>
    </location>
</feature>
<dbReference type="AlphaFoldDB" id="A0A3G9J3P6"/>
<dbReference type="Gene3D" id="2.120.10.30">
    <property type="entry name" value="TolB, C-terminal domain"/>
    <property type="match status" value="4"/>
</dbReference>
<dbReference type="PANTHER" id="PTHR13833">
    <property type="match status" value="1"/>
</dbReference>
<dbReference type="KEGG" id="pbk:Back11_06780"/>
<proteinExistence type="predicted"/>
<dbReference type="SUPFAM" id="SSF101898">
    <property type="entry name" value="NHL repeat"/>
    <property type="match status" value="1"/>
</dbReference>
<evidence type="ECO:0000313" key="3">
    <source>
        <dbReference type="Proteomes" id="UP000275368"/>
    </source>
</evidence>
<evidence type="ECO:0000313" key="2">
    <source>
        <dbReference type="EMBL" id="BBH19333.1"/>
    </source>
</evidence>
<dbReference type="SUPFAM" id="SSF55383">
    <property type="entry name" value="Copper amine oxidase, domain N"/>
    <property type="match status" value="1"/>
</dbReference>
<reference evidence="2 3" key="1">
    <citation type="submission" date="2018-11" db="EMBL/GenBank/DDBJ databases">
        <title>Complete genome sequence of Paenibacillus baekrokdamisoli strain KCTC 33723.</title>
        <authorList>
            <person name="Kang S.W."/>
            <person name="Lee K.C."/>
            <person name="Kim K.K."/>
            <person name="Kim J.S."/>
            <person name="Kim D.S."/>
            <person name="Ko S.H."/>
            <person name="Yang S.H."/>
            <person name="Lee J.S."/>
        </authorList>
    </citation>
    <scope>NUCLEOTIDE SEQUENCE [LARGE SCALE GENOMIC DNA]</scope>
    <source>
        <strain evidence="2 3">KCTC 33723</strain>
    </source>
</reference>
<dbReference type="InterPro" id="IPR001258">
    <property type="entry name" value="NHL_repeat"/>
</dbReference>
<dbReference type="Pfam" id="PF07833">
    <property type="entry name" value="Cu_amine_oxidN1"/>
    <property type="match status" value="1"/>
</dbReference>
<dbReference type="InterPro" id="IPR011042">
    <property type="entry name" value="6-blade_b-propeller_TolB-like"/>
</dbReference>
<keyword evidence="3" id="KW-1185">Reference proteome</keyword>
<dbReference type="Proteomes" id="UP000275368">
    <property type="component" value="Chromosome"/>
</dbReference>
<gene>
    <name evidence="2" type="ORF">Back11_06780</name>
</gene>